<organism evidence="3 4">
    <name type="scientific">Flammeovirga pectinis</name>
    <dbReference type="NCBI Taxonomy" id="2494373"/>
    <lineage>
        <taxon>Bacteria</taxon>
        <taxon>Pseudomonadati</taxon>
        <taxon>Bacteroidota</taxon>
        <taxon>Cytophagia</taxon>
        <taxon>Cytophagales</taxon>
        <taxon>Flammeovirgaceae</taxon>
        <taxon>Flammeovirga</taxon>
    </lineage>
</organism>
<feature type="transmembrane region" description="Helical" evidence="1">
    <location>
        <begin position="136"/>
        <end position="156"/>
    </location>
</feature>
<dbReference type="RefSeq" id="WP_126614995.1">
    <property type="nucleotide sequence ID" value="NZ_CP034562.1"/>
</dbReference>
<sequence>MTFQLKNKIKQDTVWQVLLILAYFFLTFNFFNQRFGNQYALMKALLLISCQIFIWQVNITFLLPKLLLQKKHILYAVVLFTMVIIVAFVYQKVERYIIDSWKLSVREELLFPFDDPEFTGRNHRPNLKKLKRGFKLFESTYNLILFSVIALASTAYKMTTYSLKKENEASSLREEKVKSEMDFLKSQVNPHFLFNVLNNIYSLSFLKSDKTPDVVLQLSNMLRYMLYDTGTATVPLQKEIDYLNNFIGLHILKDDAIKDNIDINWDIQNSNLPIAPLLFAPFIENAFKHSHIEDETNGWIKISLSSSLDGQITFKVSNSQPLNNLSKDKQGGIGLENVKKRLNLQYKNKHSMVIHDSSKEYSIILNINTQ</sequence>
<gene>
    <name evidence="3" type="ORF">EI427_12165</name>
</gene>
<feature type="domain" description="Signal transduction histidine kinase internal region" evidence="2">
    <location>
        <begin position="180"/>
        <end position="250"/>
    </location>
</feature>
<name>A0A3S9P436_9BACT</name>
<dbReference type="PANTHER" id="PTHR34220">
    <property type="entry name" value="SENSOR HISTIDINE KINASE YPDA"/>
    <property type="match status" value="1"/>
</dbReference>
<keyword evidence="4" id="KW-1185">Reference proteome</keyword>
<dbReference type="InterPro" id="IPR010559">
    <property type="entry name" value="Sig_transdc_His_kin_internal"/>
</dbReference>
<evidence type="ECO:0000259" key="2">
    <source>
        <dbReference type="Pfam" id="PF06580"/>
    </source>
</evidence>
<dbReference type="GO" id="GO:0000155">
    <property type="term" value="F:phosphorelay sensor kinase activity"/>
    <property type="evidence" value="ECO:0007669"/>
    <property type="project" value="InterPro"/>
</dbReference>
<dbReference type="PANTHER" id="PTHR34220:SF7">
    <property type="entry name" value="SENSOR HISTIDINE KINASE YPDA"/>
    <property type="match status" value="1"/>
</dbReference>
<evidence type="ECO:0000313" key="3">
    <source>
        <dbReference type="EMBL" id="AZQ62966.1"/>
    </source>
</evidence>
<accession>A0A3S9P436</accession>
<dbReference type="OrthoDB" id="9792992at2"/>
<keyword evidence="1" id="KW-0812">Transmembrane</keyword>
<keyword evidence="1" id="KW-0472">Membrane</keyword>
<dbReference type="AlphaFoldDB" id="A0A3S9P436"/>
<proteinExistence type="predicted"/>
<dbReference type="KEGG" id="fll:EI427_12165"/>
<dbReference type="GO" id="GO:0016020">
    <property type="term" value="C:membrane"/>
    <property type="evidence" value="ECO:0007669"/>
    <property type="project" value="InterPro"/>
</dbReference>
<dbReference type="InterPro" id="IPR050640">
    <property type="entry name" value="Bact_2-comp_sensor_kinase"/>
</dbReference>
<dbReference type="InterPro" id="IPR036890">
    <property type="entry name" value="HATPase_C_sf"/>
</dbReference>
<dbReference type="EMBL" id="CP034562">
    <property type="protein sequence ID" value="AZQ62966.1"/>
    <property type="molecule type" value="Genomic_DNA"/>
</dbReference>
<keyword evidence="1" id="KW-1133">Transmembrane helix</keyword>
<reference evidence="3 4" key="1">
    <citation type="submission" date="2018-12" db="EMBL/GenBank/DDBJ databases">
        <title>Flammeovirga pectinis sp. nov., isolated from the gut of the Korean scallop, Patinopecten yessoensis.</title>
        <authorList>
            <person name="Bae J.-W."/>
            <person name="Jeong Y.-S."/>
            <person name="Kang W."/>
        </authorList>
    </citation>
    <scope>NUCLEOTIDE SEQUENCE [LARGE SCALE GENOMIC DNA]</scope>
    <source>
        <strain evidence="3 4">L12M1</strain>
    </source>
</reference>
<feature type="transmembrane region" description="Helical" evidence="1">
    <location>
        <begin position="73"/>
        <end position="90"/>
    </location>
</feature>
<dbReference type="Pfam" id="PF06580">
    <property type="entry name" value="His_kinase"/>
    <property type="match status" value="1"/>
</dbReference>
<dbReference type="Proteomes" id="UP000267268">
    <property type="component" value="Chromosome 1"/>
</dbReference>
<dbReference type="Gene3D" id="3.30.565.10">
    <property type="entry name" value="Histidine kinase-like ATPase, C-terminal domain"/>
    <property type="match status" value="1"/>
</dbReference>
<evidence type="ECO:0000313" key="4">
    <source>
        <dbReference type="Proteomes" id="UP000267268"/>
    </source>
</evidence>
<feature type="transmembrane region" description="Helical" evidence="1">
    <location>
        <begin position="13"/>
        <end position="32"/>
    </location>
</feature>
<evidence type="ECO:0000256" key="1">
    <source>
        <dbReference type="SAM" id="Phobius"/>
    </source>
</evidence>
<protein>
    <recommendedName>
        <fullName evidence="2">Signal transduction histidine kinase internal region domain-containing protein</fullName>
    </recommendedName>
</protein>
<feature type="transmembrane region" description="Helical" evidence="1">
    <location>
        <begin position="44"/>
        <end position="67"/>
    </location>
</feature>